<evidence type="ECO:0000313" key="1">
    <source>
        <dbReference type="EMBL" id="MBR7673574.1"/>
    </source>
</evidence>
<dbReference type="AlphaFoldDB" id="A0A8T4IWF9"/>
<reference evidence="1" key="1">
    <citation type="submission" date="2021-04" db="EMBL/GenBank/DDBJ databases">
        <title>Sequencing of actinobacteria type strains.</title>
        <authorList>
            <person name="Nguyen G.-S."/>
            <person name="Wentzel A."/>
        </authorList>
    </citation>
    <scope>NUCLEOTIDE SEQUENCE</scope>
    <source>
        <strain evidence="1">DSM 42095</strain>
    </source>
</reference>
<evidence type="ECO:0000313" key="2">
    <source>
        <dbReference type="Proteomes" id="UP000675554"/>
    </source>
</evidence>
<organism evidence="1 2">
    <name type="scientific">Streptomyces daliensis</name>
    <dbReference type="NCBI Taxonomy" id="299421"/>
    <lineage>
        <taxon>Bacteria</taxon>
        <taxon>Bacillati</taxon>
        <taxon>Actinomycetota</taxon>
        <taxon>Actinomycetes</taxon>
        <taxon>Kitasatosporales</taxon>
        <taxon>Streptomycetaceae</taxon>
        <taxon>Streptomyces</taxon>
    </lineage>
</organism>
<protein>
    <submittedName>
        <fullName evidence="1">Lasso RiPP family leader peptide-containing protein</fullName>
    </submittedName>
</protein>
<dbReference type="EMBL" id="JAGSMN010000222">
    <property type="protein sequence ID" value="MBR7673574.1"/>
    <property type="molecule type" value="Genomic_DNA"/>
</dbReference>
<dbReference type="NCBIfam" id="NF033521">
    <property type="entry name" value="lasso_leader_L3"/>
    <property type="match status" value="1"/>
</dbReference>
<dbReference type="Proteomes" id="UP000675554">
    <property type="component" value="Unassembled WGS sequence"/>
</dbReference>
<keyword evidence="2" id="KW-1185">Reference proteome</keyword>
<sequence>MKEEVKTMEAHLSYETPALVEVGDFRDRTLGQGTWGWELDFTCWFYEC</sequence>
<accession>A0A8T4IWF9</accession>
<comment type="caution">
    <text evidence="1">The sequence shown here is derived from an EMBL/GenBank/DDBJ whole genome shotgun (WGS) entry which is preliminary data.</text>
</comment>
<proteinExistence type="predicted"/>
<gene>
    <name evidence="1" type="ORF">KDA82_11205</name>
</gene>
<name>A0A8T4IWF9_9ACTN</name>